<sequence>MLIIIIIVILLIWHLDQNKQNKSLPNNNNNNNTCHVSYKCSLLPPSIPISYKQLVKFFPPGKYYGEGTHIPTDKFPKGYTEKIKTEIINDPLNRLITLNHLMTPQNNAFPSFVSSIKLFLNVSGTGSLIFKSSNGAYRYGEIKEMTNNKIVGISSGYSHASNKKIWTKTIFHKRGNGFNIIVLYTFDLNQPWKEKYNNFLKKIVVGESAESEK</sequence>
<dbReference type="AlphaFoldDB" id="A0A5E8CGR3"/>
<dbReference type="EMBL" id="CABVLZ010000001">
    <property type="protein sequence ID" value="VVU94603.1"/>
    <property type="molecule type" value="Genomic_DNA"/>
</dbReference>
<protein>
    <submittedName>
        <fullName evidence="1">Uncharacterized protein</fullName>
    </submittedName>
</protein>
<evidence type="ECO:0000313" key="1">
    <source>
        <dbReference type="EMBL" id="VVU94603.1"/>
    </source>
</evidence>
<name>A0A5E8CGR3_9ZZZZ</name>
<accession>A0A5E8CGR3</accession>
<gene>
    <name evidence="1" type="ORF">CPAV1605_328</name>
</gene>
<organism evidence="1">
    <name type="scientific">seawater metagenome</name>
    <dbReference type="NCBI Taxonomy" id="1561972"/>
    <lineage>
        <taxon>unclassified sequences</taxon>
        <taxon>metagenomes</taxon>
        <taxon>ecological metagenomes</taxon>
    </lineage>
</organism>
<proteinExistence type="predicted"/>
<reference evidence="1" key="1">
    <citation type="submission" date="2019-09" db="EMBL/GenBank/DDBJ databases">
        <authorList>
            <person name="Needham M D."/>
        </authorList>
    </citation>
    <scope>NUCLEOTIDE SEQUENCE</scope>
</reference>